<evidence type="ECO:0000256" key="1">
    <source>
        <dbReference type="SAM" id="MobiDB-lite"/>
    </source>
</evidence>
<evidence type="ECO:0000313" key="4">
    <source>
        <dbReference type="EMBL" id="CAB4829627.1"/>
    </source>
</evidence>
<evidence type="ECO:0000313" key="3">
    <source>
        <dbReference type="EMBL" id="CAB4745657.1"/>
    </source>
</evidence>
<keyword evidence="2" id="KW-0812">Transmembrane</keyword>
<accession>A0A6J7A9Y8</accession>
<dbReference type="AlphaFoldDB" id="A0A6J7A9Y8"/>
<feature type="transmembrane region" description="Helical" evidence="2">
    <location>
        <begin position="6"/>
        <end position="30"/>
    </location>
</feature>
<proteinExistence type="predicted"/>
<gene>
    <name evidence="3" type="ORF">UFOPK2754_01489</name>
    <name evidence="4" type="ORF">UFOPK3139_01322</name>
</gene>
<keyword evidence="2" id="KW-1133">Transmembrane helix</keyword>
<organism evidence="4">
    <name type="scientific">freshwater metagenome</name>
    <dbReference type="NCBI Taxonomy" id="449393"/>
    <lineage>
        <taxon>unclassified sequences</taxon>
        <taxon>metagenomes</taxon>
        <taxon>ecological metagenomes</taxon>
    </lineage>
</organism>
<feature type="region of interest" description="Disordered" evidence="1">
    <location>
        <begin position="108"/>
        <end position="130"/>
    </location>
</feature>
<evidence type="ECO:0000256" key="2">
    <source>
        <dbReference type="SAM" id="Phobius"/>
    </source>
</evidence>
<keyword evidence="2" id="KW-0472">Membrane</keyword>
<sequence length="130" mass="14237">MNAGDLAAVVVTIVSLGATALLTIAVLSLLRTMRGLRVVLDTLHDQTVPLVHDLRITIDQAGVDLERVEGILDSAERITHTVDSASKLTYRAFSPPLIKTVSLMSGLRRAGRRARERTPPSTRTLTDRRR</sequence>
<reference evidence="4" key="1">
    <citation type="submission" date="2020-05" db="EMBL/GenBank/DDBJ databases">
        <authorList>
            <person name="Chiriac C."/>
            <person name="Salcher M."/>
            <person name="Ghai R."/>
            <person name="Kavagutti S V."/>
        </authorList>
    </citation>
    <scope>NUCLEOTIDE SEQUENCE</scope>
</reference>
<dbReference type="EMBL" id="CAFABA010000047">
    <property type="protein sequence ID" value="CAB4829627.1"/>
    <property type="molecule type" value="Genomic_DNA"/>
</dbReference>
<name>A0A6J7A9Y8_9ZZZZ</name>
<dbReference type="EMBL" id="CAEZYR010000049">
    <property type="protein sequence ID" value="CAB4745657.1"/>
    <property type="molecule type" value="Genomic_DNA"/>
</dbReference>
<protein>
    <submittedName>
        <fullName evidence="4">Unannotated protein</fullName>
    </submittedName>
</protein>